<evidence type="ECO:0000313" key="1">
    <source>
        <dbReference type="EMBL" id="GAG79942.1"/>
    </source>
</evidence>
<protein>
    <submittedName>
        <fullName evidence="1">Uncharacterized protein</fullName>
    </submittedName>
</protein>
<dbReference type="EMBL" id="BART01018945">
    <property type="protein sequence ID" value="GAG79942.1"/>
    <property type="molecule type" value="Genomic_DNA"/>
</dbReference>
<feature type="non-terminal residue" evidence="1">
    <location>
        <position position="1"/>
    </location>
</feature>
<dbReference type="AlphaFoldDB" id="X1BFG1"/>
<reference evidence="1" key="1">
    <citation type="journal article" date="2014" name="Front. Microbiol.">
        <title>High frequency of phylogenetically diverse reductive dehalogenase-homologous genes in deep subseafloor sedimentary metagenomes.</title>
        <authorList>
            <person name="Kawai M."/>
            <person name="Futagami T."/>
            <person name="Toyoda A."/>
            <person name="Takaki Y."/>
            <person name="Nishi S."/>
            <person name="Hori S."/>
            <person name="Arai W."/>
            <person name="Tsubouchi T."/>
            <person name="Morono Y."/>
            <person name="Uchiyama I."/>
            <person name="Ito T."/>
            <person name="Fujiyama A."/>
            <person name="Inagaki F."/>
            <person name="Takami H."/>
        </authorList>
    </citation>
    <scope>NUCLEOTIDE SEQUENCE</scope>
    <source>
        <strain evidence="1">Expedition CK06-06</strain>
    </source>
</reference>
<organism evidence="1">
    <name type="scientific">marine sediment metagenome</name>
    <dbReference type="NCBI Taxonomy" id="412755"/>
    <lineage>
        <taxon>unclassified sequences</taxon>
        <taxon>metagenomes</taxon>
        <taxon>ecological metagenomes</taxon>
    </lineage>
</organism>
<name>X1BFG1_9ZZZZ</name>
<sequence>LSFYILINKIDVKKKINVVLFLFFLLGIILIPKSVLGFSCNNTLLVTDKNTYNNNENIYLNGSWELYYNSGFEVSYVQIQITNNFDKILWNSSNYYVIGISQKNWTINIQFLNLTLTNYSCKIYLKMYNYYKNFNTNEVVATYREIIAINITKREVDCELTNFKSNLIYGESNLFNAQFYSGNTSFYLENETLQCLTRNNDEVIYQTDFTTDKDGLLSFNISTVKHLGLGRNYVSFIIKNNSHYWINILK</sequence>
<proteinExistence type="predicted"/>
<comment type="caution">
    <text evidence="1">The sequence shown here is derived from an EMBL/GenBank/DDBJ whole genome shotgun (WGS) entry which is preliminary data.</text>
</comment>
<accession>X1BFG1</accession>
<gene>
    <name evidence="1" type="ORF">S01H4_35595</name>
</gene>